<dbReference type="Gene3D" id="2.60.40.2310">
    <property type="match status" value="1"/>
</dbReference>
<evidence type="ECO:0000256" key="2">
    <source>
        <dbReference type="ARBA" id="ARBA00022729"/>
    </source>
</evidence>
<keyword evidence="2" id="KW-0732">Signal</keyword>
<keyword evidence="4" id="KW-1185">Reference proteome</keyword>
<dbReference type="InterPro" id="IPR036852">
    <property type="entry name" value="Peptidase_S8/S53_dom_sf"/>
</dbReference>
<dbReference type="AlphaFoldDB" id="A0AAD1ZNT6"/>
<dbReference type="PANTHER" id="PTHR10795">
    <property type="entry name" value="PROPROTEIN CONVERTASE SUBTILISIN/KEXIN"/>
    <property type="match status" value="1"/>
</dbReference>
<comment type="similarity">
    <text evidence="1">Belongs to the peptidase S8 family.</text>
</comment>
<accession>A0AAD1ZNT6</accession>
<evidence type="ECO:0000313" key="4">
    <source>
        <dbReference type="Proteomes" id="UP000834106"/>
    </source>
</evidence>
<protein>
    <recommendedName>
        <fullName evidence="5">Peptidase S8/S53 domain-containing protein</fullName>
    </recommendedName>
</protein>
<dbReference type="Proteomes" id="UP000834106">
    <property type="component" value="Chromosome 12"/>
</dbReference>
<organism evidence="3 4">
    <name type="scientific">Fraxinus pennsylvanica</name>
    <dbReference type="NCBI Taxonomy" id="56036"/>
    <lineage>
        <taxon>Eukaryota</taxon>
        <taxon>Viridiplantae</taxon>
        <taxon>Streptophyta</taxon>
        <taxon>Embryophyta</taxon>
        <taxon>Tracheophyta</taxon>
        <taxon>Spermatophyta</taxon>
        <taxon>Magnoliopsida</taxon>
        <taxon>eudicotyledons</taxon>
        <taxon>Gunneridae</taxon>
        <taxon>Pentapetalae</taxon>
        <taxon>asterids</taxon>
        <taxon>lamiids</taxon>
        <taxon>Lamiales</taxon>
        <taxon>Oleaceae</taxon>
        <taxon>Oleeae</taxon>
        <taxon>Fraxinus</taxon>
    </lineage>
</organism>
<evidence type="ECO:0000313" key="3">
    <source>
        <dbReference type="EMBL" id="CAI9773252.1"/>
    </source>
</evidence>
<dbReference type="GO" id="GO:0006508">
    <property type="term" value="P:proteolysis"/>
    <property type="evidence" value="ECO:0007669"/>
    <property type="project" value="InterPro"/>
</dbReference>
<dbReference type="EMBL" id="OU503047">
    <property type="protein sequence ID" value="CAI9773252.1"/>
    <property type="molecule type" value="Genomic_DNA"/>
</dbReference>
<name>A0AAD1ZNT6_9LAMI</name>
<dbReference type="InterPro" id="IPR045051">
    <property type="entry name" value="SBT"/>
</dbReference>
<sequence length="161" mass="17594">MSCPHVVVVAAILKDIHPDWFSEAIRSALTTIGVLLILHCLVSDTSPCVIPFCLLILFAYLAKLNNNMGTPITDSDKKIANPFQFGASHIQPSKTADPGLVYNASYDDYLLFLCRNNNNLLVPSFKCPNVIPSPSNLNYPSLVICKLKGSTTVTRTVTNVQ</sequence>
<dbReference type="GO" id="GO:0004252">
    <property type="term" value="F:serine-type endopeptidase activity"/>
    <property type="evidence" value="ECO:0007669"/>
    <property type="project" value="InterPro"/>
</dbReference>
<reference evidence="3" key="1">
    <citation type="submission" date="2023-05" db="EMBL/GenBank/DDBJ databases">
        <authorList>
            <person name="Huff M."/>
        </authorList>
    </citation>
    <scope>NUCLEOTIDE SEQUENCE</scope>
</reference>
<gene>
    <name evidence="3" type="ORF">FPE_LOCUS20682</name>
</gene>
<dbReference type="SUPFAM" id="SSF52743">
    <property type="entry name" value="Subtilisin-like"/>
    <property type="match status" value="1"/>
</dbReference>
<proteinExistence type="inferred from homology"/>
<evidence type="ECO:0008006" key="5">
    <source>
        <dbReference type="Google" id="ProtNLM"/>
    </source>
</evidence>
<evidence type="ECO:0000256" key="1">
    <source>
        <dbReference type="ARBA" id="ARBA00011073"/>
    </source>
</evidence>
<dbReference type="Gene3D" id="3.40.50.200">
    <property type="entry name" value="Peptidase S8/S53 domain"/>
    <property type="match status" value="1"/>
</dbReference>